<dbReference type="AlphaFoldDB" id="A0A5C3QDN4"/>
<evidence type="ECO:0000313" key="2">
    <source>
        <dbReference type="Proteomes" id="UP000305067"/>
    </source>
</evidence>
<dbReference type="InterPro" id="IPR027417">
    <property type="entry name" value="P-loop_NTPase"/>
</dbReference>
<dbReference type="Proteomes" id="UP000305067">
    <property type="component" value="Unassembled WGS sequence"/>
</dbReference>
<dbReference type="EMBL" id="ML178832">
    <property type="protein sequence ID" value="TFK99656.1"/>
    <property type="molecule type" value="Genomic_DNA"/>
</dbReference>
<organism evidence="1 2">
    <name type="scientific">Pterulicium gracile</name>
    <dbReference type="NCBI Taxonomy" id="1884261"/>
    <lineage>
        <taxon>Eukaryota</taxon>
        <taxon>Fungi</taxon>
        <taxon>Dikarya</taxon>
        <taxon>Basidiomycota</taxon>
        <taxon>Agaricomycotina</taxon>
        <taxon>Agaricomycetes</taxon>
        <taxon>Agaricomycetidae</taxon>
        <taxon>Agaricales</taxon>
        <taxon>Pleurotineae</taxon>
        <taxon>Pterulaceae</taxon>
        <taxon>Pterulicium</taxon>
    </lineage>
</organism>
<evidence type="ECO:0000313" key="1">
    <source>
        <dbReference type="EMBL" id="TFK99656.1"/>
    </source>
</evidence>
<name>A0A5C3QDN4_9AGAR</name>
<reference evidence="1 2" key="1">
    <citation type="journal article" date="2019" name="Nat. Ecol. Evol.">
        <title>Megaphylogeny resolves global patterns of mushroom evolution.</title>
        <authorList>
            <person name="Varga T."/>
            <person name="Krizsan K."/>
            <person name="Foldi C."/>
            <person name="Dima B."/>
            <person name="Sanchez-Garcia M."/>
            <person name="Sanchez-Ramirez S."/>
            <person name="Szollosi G.J."/>
            <person name="Szarkandi J.G."/>
            <person name="Papp V."/>
            <person name="Albert L."/>
            <person name="Andreopoulos W."/>
            <person name="Angelini C."/>
            <person name="Antonin V."/>
            <person name="Barry K.W."/>
            <person name="Bougher N.L."/>
            <person name="Buchanan P."/>
            <person name="Buyck B."/>
            <person name="Bense V."/>
            <person name="Catcheside P."/>
            <person name="Chovatia M."/>
            <person name="Cooper J."/>
            <person name="Damon W."/>
            <person name="Desjardin D."/>
            <person name="Finy P."/>
            <person name="Geml J."/>
            <person name="Haridas S."/>
            <person name="Hughes K."/>
            <person name="Justo A."/>
            <person name="Karasinski D."/>
            <person name="Kautmanova I."/>
            <person name="Kiss B."/>
            <person name="Kocsube S."/>
            <person name="Kotiranta H."/>
            <person name="LaButti K.M."/>
            <person name="Lechner B.E."/>
            <person name="Liimatainen K."/>
            <person name="Lipzen A."/>
            <person name="Lukacs Z."/>
            <person name="Mihaltcheva S."/>
            <person name="Morgado L.N."/>
            <person name="Niskanen T."/>
            <person name="Noordeloos M.E."/>
            <person name="Ohm R.A."/>
            <person name="Ortiz-Santana B."/>
            <person name="Ovrebo C."/>
            <person name="Racz N."/>
            <person name="Riley R."/>
            <person name="Savchenko A."/>
            <person name="Shiryaev A."/>
            <person name="Soop K."/>
            <person name="Spirin V."/>
            <person name="Szebenyi C."/>
            <person name="Tomsovsky M."/>
            <person name="Tulloss R.E."/>
            <person name="Uehling J."/>
            <person name="Grigoriev I.V."/>
            <person name="Vagvolgyi C."/>
            <person name="Papp T."/>
            <person name="Martin F.M."/>
            <person name="Miettinen O."/>
            <person name="Hibbett D.S."/>
            <person name="Nagy L.G."/>
        </authorList>
    </citation>
    <scope>NUCLEOTIDE SEQUENCE [LARGE SCALE GENOMIC DNA]</scope>
    <source>
        <strain evidence="1 2">CBS 309.79</strain>
    </source>
</reference>
<accession>A0A5C3QDN4</accession>
<protein>
    <submittedName>
        <fullName evidence="1">Uncharacterized protein</fullName>
    </submittedName>
</protein>
<dbReference type="OrthoDB" id="2340858at2759"/>
<keyword evidence="2" id="KW-1185">Reference proteome</keyword>
<proteinExistence type="predicted"/>
<gene>
    <name evidence="1" type="ORF">BDV98DRAFT_132441</name>
</gene>
<sequence length="205" mass="23307">MLRSGHSFEQFRANYTRFSSPEGSKPRTTFTFDQEPCDSVYMTRKFFPDLMKHVWDQCWNRDASVLLADQPGSGKTITMYFLMACMLASHPGLPFLFILGQPASGKTTSMYFLMACVLAVHPDLPFLFYESGTIYPFYRSHVYVNGTSPVLPSCTDGHRRKLLCFVDVDNQQGQRVVYPPGSPQEFRNAFPVVYPNLLVARSCPI</sequence>
<dbReference type="SUPFAM" id="SSF52540">
    <property type="entry name" value="P-loop containing nucleoside triphosphate hydrolases"/>
    <property type="match status" value="1"/>
</dbReference>